<keyword evidence="6" id="KW-0057">Aromatic amino acid biosynthesis</keyword>
<dbReference type="CDD" id="cd07304">
    <property type="entry name" value="Chorismate_synthase"/>
    <property type="match status" value="1"/>
</dbReference>
<dbReference type="SUPFAM" id="SSF103263">
    <property type="entry name" value="Chorismate synthase, AroC"/>
    <property type="match status" value="1"/>
</dbReference>
<dbReference type="NCBIfam" id="TIGR00033">
    <property type="entry name" value="aroC"/>
    <property type="match status" value="1"/>
</dbReference>
<dbReference type="PIRSF" id="PIRSF001456">
    <property type="entry name" value="Chorismate_synth"/>
    <property type="match status" value="1"/>
</dbReference>
<dbReference type="InterPro" id="IPR020541">
    <property type="entry name" value="Chorismate_synthase_CS"/>
</dbReference>
<evidence type="ECO:0000256" key="3">
    <source>
        <dbReference type="ARBA" id="ARBA00011881"/>
    </source>
</evidence>
<sequence>MSAFGHFFRVTTAGESHGKSVSCIIENCPPGLSLAASDIQPQLNRRRPGQSAITTPRDEKDLVTVHSGVEAGRTLGTPILLTVPNEDQRPRDYGNDTMDLYPRPSHADWTYLEKYGVKASSGGGRSSARETIARVAAGAVADKWLREAYGIEIVAFVSSVGAMKLFPDDGPDDPAFLSLVQSVTRQRVDEFLPVRCPDADASRRMEQRIAELRDRHDSTGGTVTCVVRNAPPGLGEPCFDKLEAVLAHAMLSIPAVKAFEVGSGFRGAEMTGSRHNDAFVAAVHDDEQASSSSAAAIPRSRLVTRTNNSGGIQGGISNGMPIYFRVAFKPPATISQDQTTARYDAAGQGVLAAKGRHDPCVVPRAVPIVEAMAALAVADALMAQHARHVGRQMAAAPGAQG</sequence>
<keyword evidence="7" id="KW-0456">Lyase</keyword>
<dbReference type="Gene3D" id="3.60.150.10">
    <property type="entry name" value="Chorismate synthase AroC"/>
    <property type="match status" value="1"/>
</dbReference>
<keyword evidence="5" id="KW-0028">Amino-acid biosynthesis</keyword>
<dbReference type="PROSITE" id="PS00789">
    <property type="entry name" value="CHORISMATE_SYNTHASE_3"/>
    <property type="match status" value="1"/>
</dbReference>
<keyword evidence="10" id="KW-1185">Reference proteome</keyword>
<reference evidence="9" key="1">
    <citation type="submission" date="2021-09" db="EMBL/GenBank/DDBJ databases">
        <title>A high-quality genome of the endoparasitic fungus Hirsutella rhossiliensis with a comparison of Hirsutella genomes reveals transposable elements contributing to genome size variation.</title>
        <authorList>
            <person name="Lin R."/>
            <person name="Jiao Y."/>
            <person name="Sun X."/>
            <person name="Ling J."/>
            <person name="Xie B."/>
            <person name="Cheng X."/>
        </authorList>
    </citation>
    <scope>NUCLEOTIDE SEQUENCE</scope>
    <source>
        <strain evidence="9">HR02</strain>
    </source>
</reference>
<dbReference type="RefSeq" id="XP_044723782.1">
    <property type="nucleotide sequence ID" value="XM_044860149.1"/>
</dbReference>
<evidence type="ECO:0000256" key="2">
    <source>
        <dbReference type="ARBA" id="ARBA00008014"/>
    </source>
</evidence>
<comment type="caution">
    <text evidence="9">The sequence shown here is derived from an EMBL/GenBank/DDBJ whole genome shotgun (WGS) entry which is preliminary data.</text>
</comment>
<accession>A0A9P8N5R2</accession>
<evidence type="ECO:0000256" key="8">
    <source>
        <dbReference type="ARBA" id="ARBA00081432"/>
    </source>
</evidence>
<dbReference type="PROSITE" id="PS00788">
    <property type="entry name" value="CHORISMATE_SYNTHASE_2"/>
    <property type="match status" value="1"/>
</dbReference>
<evidence type="ECO:0000313" key="10">
    <source>
        <dbReference type="Proteomes" id="UP000824596"/>
    </source>
</evidence>
<dbReference type="FunFam" id="3.60.150.10:FF:000004">
    <property type="entry name" value="Chorismate synthase"/>
    <property type="match status" value="1"/>
</dbReference>
<evidence type="ECO:0000256" key="7">
    <source>
        <dbReference type="ARBA" id="ARBA00023239"/>
    </source>
</evidence>
<comment type="similarity">
    <text evidence="2">Belongs to the chorismate synthase family.</text>
</comment>
<dbReference type="GO" id="GO:0004107">
    <property type="term" value="F:chorismate synthase activity"/>
    <property type="evidence" value="ECO:0007669"/>
    <property type="project" value="UniProtKB-EC"/>
</dbReference>
<gene>
    <name evidence="9" type="ORF">HRG_01678</name>
</gene>
<dbReference type="PANTHER" id="PTHR21085">
    <property type="entry name" value="CHORISMATE SYNTHASE"/>
    <property type="match status" value="1"/>
</dbReference>
<dbReference type="Pfam" id="PF01264">
    <property type="entry name" value="Chorismate_synt"/>
    <property type="match status" value="1"/>
</dbReference>
<dbReference type="GO" id="GO:0009423">
    <property type="term" value="P:chorismate biosynthetic process"/>
    <property type="evidence" value="ECO:0007669"/>
    <property type="project" value="TreeGrafter"/>
</dbReference>
<dbReference type="InterPro" id="IPR035904">
    <property type="entry name" value="Chorismate_synth_AroC_sf"/>
</dbReference>
<evidence type="ECO:0000256" key="5">
    <source>
        <dbReference type="ARBA" id="ARBA00022605"/>
    </source>
</evidence>
<dbReference type="AlphaFoldDB" id="A0A9P8N5R2"/>
<dbReference type="OrthoDB" id="1721239at2759"/>
<dbReference type="EC" id="4.2.3.5" evidence="4"/>
<dbReference type="EMBL" id="JAIZPD010000002">
    <property type="protein sequence ID" value="KAH0966269.1"/>
    <property type="molecule type" value="Genomic_DNA"/>
</dbReference>
<name>A0A9P8N5R2_9HYPO</name>
<dbReference type="GO" id="GO:0010181">
    <property type="term" value="F:FMN binding"/>
    <property type="evidence" value="ECO:0007669"/>
    <property type="project" value="TreeGrafter"/>
</dbReference>
<evidence type="ECO:0000256" key="4">
    <source>
        <dbReference type="ARBA" id="ARBA00013036"/>
    </source>
</evidence>
<dbReference type="NCBIfam" id="NF003793">
    <property type="entry name" value="PRK05382.1"/>
    <property type="match status" value="1"/>
</dbReference>
<protein>
    <recommendedName>
        <fullName evidence="4">chorismate synthase</fullName>
        <ecNumber evidence="4">4.2.3.5</ecNumber>
    </recommendedName>
    <alternativeName>
        <fullName evidence="8">5-enolpyruvylshikimate-3-phosphate phospholyase</fullName>
    </alternativeName>
</protein>
<dbReference type="PANTHER" id="PTHR21085:SF0">
    <property type="entry name" value="CHORISMATE SYNTHASE"/>
    <property type="match status" value="1"/>
</dbReference>
<dbReference type="GeneID" id="68350807"/>
<dbReference type="GO" id="GO:0008652">
    <property type="term" value="P:amino acid biosynthetic process"/>
    <property type="evidence" value="ECO:0007669"/>
    <property type="project" value="UniProtKB-KW"/>
</dbReference>
<organism evidence="9 10">
    <name type="scientific">Hirsutella rhossiliensis</name>
    <dbReference type="NCBI Taxonomy" id="111463"/>
    <lineage>
        <taxon>Eukaryota</taxon>
        <taxon>Fungi</taxon>
        <taxon>Dikarya</taxon>
        <taxon>Ascomycota</taxon>
        <taxon>Pezizomycotina</taxon>
        <taxon>Sordariomycetes</taxon>
        <taxon>Hypocreomycetidae</taxon>
        <taxon>Hypocreales</taxon>
        <taxon>Ophiocordycipitaceae</taxon>
        <taxon>Hirsutella</taxon>
    </lineage>
</organism>
<comment type="pathway">
    <text evidence="1">Metabolic intermediate biosynthesis; chorismate biosynthesis; chorismate from D-erythrose 4-phosphate and phosphoenolpyruvate: step 7/7.</text>
</comment>
<evidence type="ECO:0000313" key="9">
    <source>
        <dbReference type="EMBL" id="KAH0966269.1"/>
    </source>
</evidence>
<dbReference type="GO" id="GO:0005829">
    <property type="term" value="C:cytosol"/>
    <property type="evidence" value="ECO:0007669"/>
    <property type="project" value="TreeGrafter"/>
</dbReference>
<evidence type="ECO:0000256" key="1">
    <source>
        <dbReference type="ARBA" id="ARBA00005044"/>
    </source>
</evidence>
<evidence type="ECO:0000256" key="6">
    <source>
        <dbReference type="ARBA" id="ARBA00023141"/>
    </source>
</evidence>
<dbReference type="HAMAP" id="MF_00300">
    <property type="entry name" value="Chorismate_synth"/>
    <property type="match status" value="1"/>
</dbReference>
<dbReference type="GO" id="GO:0009073">
    <property type="term" value="P:aromatic amino acid family biosynthetic process"/>
    <property type="evidence" value="ECO:0007669"/>
    <property type="project" value="UniProtKB-KW"/>
</dbReference>
<dbReference type="InterPro" id="IPR000453">
    <property type="entry name" value="Chorismate_synth"/>
</dbReference>
<dbReference type="Proteomes" id="UP000824596">
    <property type="component" value="Unassembled WGS sequence"/>
</dbReference>
<comment type="subunit">
    <text evidence="3">Homotetramer.</text>
</comment>
<proteinExistence type="inferred from homology"/>